<evidence type="ECO:0000313" key="2">
    <source>
        <dbReference type="EMBL" id="CAF4804997.1"/>
    </source>
</evidence>
<feature type="compositionally biased region" description="Polar residues" evidence="1">
    <location>
        <begin position="151"/>
        <end position="167"/>
    </location>
</feature>
<feature type="compositionally biased region" description="Low complexity" evidence="1">
    <location>
        <begin position="210"/>
        <end position="222"/>
    </location>
</feature>
<name>A0A821PFB6_9NEOP</name>
<organism evidence="2 3">
    <name type="scientific">Pieris macdunnoughi</name>
    <dbReference type="NCBI Taxonomy" id="345717"/>
    <lineage>
        <taxon>Eukaryota</taxon>
        <taxon>Metazoa</taxon>
        <taxon>Ecdysozoa</taxon>
        <taxon>Arthropoda</taxon>
        <taxon>Hexapoda</taxon>
        <taxon>Insecta</taxon>
        <taxon>Pterygota</taxon>
        <taxon>Neoptera</taxon>
        <taxon>Endopterygota</taxon>
        <taxon>Lepidoptera</taxon>
        <taxon>Glossata</taxon>
        <taxon>Ditrysia</taxon>
        <taxon>Papilionoidea</taxon>
        <taxon>Pieridae</taxon>
        <taxon>Pierinae</taxon>
        <taxon>Pieris</taxon>
    </lineage>
</organism>
<comment type="caution">
    <text evidence="2">The sequence shown here is derived from an EMBL/GenBank/DDBJ whole genome shotgun (WGS) entry which is preliminary data.</text>
</comment>
<dbReference type="AlphaFoldDB" id="A0A821PFB6"/>
<evidence type="ECO:0000313" key="3">
    <source>
        <dbReference type="Proteomes" id="UP000663880"/>
    </source>
</evidence>
<protein>
    <recommendedName>
        <fullName evidence="4">Mutant cadherin</fullName>
    </recommendedName>
</protein>
<proteinExistence type="predicted"/>
<gene>
    <name evidence="2" type="ORF">PMACD_LOCUS3682</name>
</gene>
<feature type="compositionally biased region" description="Polar residues" evidence="1">
    <location>
        <begin position="186"/>
        <end position="205"/>
    </location>
</feature>
<dbReference type="OrthoDB" id="7362285at2759"/>
<evidence type="ECO:0008006" key="4">
    <source>
        <dbReference type="Google" id="ProtNLM"/>
    </source>
</evidence>
<sequence length="240" mass="26917">MASLIKCYNCNIVIDELLSYIQNKISISDEVTLVKICASTFTKEQIQKSHSLLFESVPAEVRKTGRRGKGKEKDRLLYDMLSFIKITDPDVLPIFVARDLDKLPPLTFDHLDVSKLLKDLSRVQADIALIKSSYVTTEQFENLRTLCSNKQNTTVPSPCTYNNNVNTKRGAFGNNRNAHNDDDYSSPGNNSARNLSPQVNLSPRMNETGLAQSSDDSLSADRQQTINQGRIQLWCQEGVT</sequence>
<reference evidence="2" key="1">
    <citation type="submission" date="2021-02" db="EMBL/GenBank/DDBJ databases">
        <authorList>
            <person name="Steward A R."/>
        </authorList>
    </citation>
    <scope>NUCLEOTIDE SEQUENCE</scope>
</reference>
<evidence type="ECO:0000256" key="1">
    <source>
        <dbReference type="SAM" id="MobiDB-lite"/>
    </source>
</evidence>
<dbReference type="EMBL" id="CAJOBZ010000006">
    <property type="protein sequence ID" value="CAF4804997.1"/>
    <property type="molecule type" value="Genomic_DNA"/>
</dbReference>
<keyword evidence="3" id="KW-1185">Reference proteome</keyword>
<feature type="region of interest" description="Disordered" evidence="1">
    <location>
        <begin position="151"/>
        <end position="222"/>
    </location>
</feature>
<accession>A0A821PFB6</accession>
<dbReference type="Proteomes" id="UP000663880">
    <property type="component" value="Unassembled WGS sequence"/>
</dbReference>